<dbReference type="AlphaFoldDB" id="D5BVC0"/>
<evidence type="ECO:0000256" key="1">
    <source>
        <dbReference type="ARBA" id="ARBA00006964"/>
    </source>
</evidence>
<reference evidence="6" key="1">
    <citation type="submission" date="2010-04" db="EMBL/GenBank/DDBJ databases">
        <title>Complete genome sequence of Nitrosococcus halophilus Nc4, a salt-adapted, aerobic obligate ammonia-oxidizing sulfur purple bacterium.</title>
        <authorList>
            <consortium name="US DOE Joint Genome Institute"/>
            <person name="Campbell M.A."/>
            <person name="Malfatti S.A."/>
            <person name="Chain P.S.G."/>
            <person name="Heidelberg J.F."/>
            <person name="Ward B.B."/>
            <person name="Klotz M.G."/>
        </authorList>
    </citation>
    <scope>NUCLEOTIDE SEQUENCE [LARGE SCALE GENOMIC DNA]</scope>
    <source>
        <strain evidence="6">Nc4</strain>
    </source>
</reference>
<dbReference type="InterPro" id="IPR002678">
    <property type="entry name" value="DUF34/NIF3"/>
</dbReference>
<dbReference type="HOGENOM" id="CLU_037423_3_0_6"/>
<name>D5BVC0_NITHN</name>
<feature type="binding site" evidence="4">
    <location>
        <position position="224"/>
    </location>
    <ligand>
        <name>a divalent metal cation</name>
        <dbReference type="ChEBI" id="CHEBI:60240"/>
        <label>1</label>
    </ligand>
</feature>
<dbReference type="InterPro" id="IPR036069">
    <property type="entry name" value="DUF34/NIF3_sf"/>
</dbReference>
<dbReference type="NCBIfam" id="TIGR00486">
    <property type="entry name" value="YbgI_SA1388"/>
    <property type="match status" value="1"/>
</dbReference>
<dbReference type="GO" id="GO:0005737">
    <property type="term" value="C:cytoplasm"/>
    <property type="evidence" value="ECO:0007669"/>
    <property type="project" value="TreeGrafter"/>
</dbReference>
<feature type="binding site" evidence="4">
    <location>
        <position position="102"/>
    </location>
    <ligand>
        <name>a divalent metal cation</name>
        <dbReference type="ChEBI" id="CHEBI:60240"/>
        <label>1</label>
    </ligand>
</feature>
<dbReference type="GO" id="GO:0046872">
    <property type="term" value="F:metal ion binding"/>
    <property type="evidence" value="ECO:0007669"/>
    <property type="project" value="UniProtKB-KW"/>
</dbReference>
<evidence type="ECO:0000313" key="6">
    <source>
        <dbReference type="Proteomes" id="UP000001844"/>
    </source>
</evidence>
<dbReference type="PANTHER" id="PTHR13799:SF14">
    <property type="entry name" value="GTP CYCLOHYDROLASE 1 TYPE 2 HOMOLOG"/>
    <property type="match status" value="1"/>
</dbReference>
<feature type="binding site" evidence="4">
    <location>
        <position position="64"/>
    </location>
    <ligand>
        <name>a divalent metal cation</name>
        <dbReference type="ChEBI" id="CHEBI:60240"/>
        <label>2</label>
    </ligand>
</feature>
<evidence type="ECO:0000256" key="4">
    <source>
        <dbReference type="PIRSR" id="PIRSR602678-1"/>
    </source>
</evidence>
<dbReference type="Gene3D" id="3.40.1390.30">
    <property type="entry name" value="NIF3 (NGG1p interacting factor 3)-like"/>
    <property type="match status" value="2"/>
</dbReference>
<proteinExistence type="inferred from homology"/>
<dbReference type="KEGG" id="nhl:Nhal_0353"/>
<feature type="binding site" evidence="4">
    <location>
        <position position="65"/>
    </location>
    <ligand>
        <name>a divalent metal cation</name>
        <dbReference type="ChEBI" id="CHEBI:60240"/>
        <label>1</label>
    </ligand>
</feature>
<keyword evidence="3 4" id="KW-0479">Metal-binding</keyword>
<dbReference type="FunFam" id="3.40.1390.30:FF:000002">
    <property type="entry name" value="Nif3-like dinuclear metal center protein"/>
    <property type="match status" value="1"/>
</dbReference>
<accession>D5BVC0</accession>
<evidence type="ECO:0000256" key="2">
    <source>
        <dbReference type="ARBA" id="ARBA00022112"/>
    </source>
</evidence>
<dbReference type="RefSeq" id="WP_013031444.1">
    <property type="nucleotide sequence ID" value="NC_013960.1"/>
</dbReference>
<dbReference type="Proteomes" id="UP000001844">
    <property type="component" value="Chromosome"/>
</dbReference>
<gene>
    <name evidence="5" type="ordered locus">Nhal_0353</name>
</gene>
<dbReference type="OrthoDB" id="9800881at2"/>
<evidence type="ECO:0000256" key="3">
    <source>
        <dbReference type="ARBA" id="ARBA00022723"/>
    </source>
</evidence>
<dbReference type="STRING" id="472759.Nhal_0353"/>
<dbReference type="Pfam" id="PF01784">
    <property type="entry name" value="DUF34_NIF3"/>
    <property type="match status" value="1"/>
</dbReference>
<dbReference type="SUPFAM" id="SSF102705">
    <property type="entry name" value="NIF3 (NGG1p interacting factor 3)-like"/>
    <property type="match status" value="1"/>
</dbReference>
<organism evidence="5 6">
    <name type="scientific">Nitrosococcus halophilus (strain Nc4)</name>
    <dbReference type="NCBI Taxonomy" id="472759"/>
    <lineage>
        <taxon>Bacteria</taxon>
        <taxon>Pseudomonadati</taxon>
        <taxon>Pseudomonadota</taxon>
        <taxon>Gammaproteobacteria</taxon>
        <taxon>Chromatiales</taxon>
        <taxon>Chromatiaceae</taxon>
        <taxon>Nitrosococcus</taxon>
    </lineage>
</organism>
<dbReference type="PANTHER" id="PTHR13799">
    <property type="entry name" value="NGG1 INTERACTING FACTOR 3"/>
    <property type="match status" value="1"/>
</dbReference>
<comment type="similarity">
    <text evidence="1">Belongs to the GTP cyclohydrolase I type 2/NIF3 family.</text>
</comment>
<evidence type="ECO:0000313" key="5">
    <source>
        <dbReference type="EMBL" id="ADE13548.1"/>
    </source>
</evidence>
<protein>
    <recommendedName>
        <fullName evidence="2">GTP cyclohydrolase 1 type 2 homolog</fullName>
    </recommendedName>
</protein>
<dbReference type="EMBL" id="CP001798">
    <property type="protein sequence ID" value="ADE13548.1"/>
    <property type="molecule type" value="Genomic_DNA"/>
</dbReference>
<sequence>MASLREILVYLDDLLQVARASDYCPNGLQVEGKPEVRRLVSGVTACQALLEAAAVAGADALLVHHGYFWKGEAAPIIGMKRRRLKILLANDISLLAYHLPLDAHFELGNNAQLARVLNLEVKGQFIEAGGITIGMYGCLPTPMKGEAWARYIAERLGRKPLYVPAHKGDIYTVGWCTGGAQGYIEQAAEKGLDAYLTGEVSEPTVHSAREQGIDFFACGHHATERYGVQALGRHLAEKFDLEHQFIDIDNPA</sequence>
<feature type="binding site" evidence="4">
    <location>
        <position position="220"/>
    </location>
    <ligand>
        <name>a divalent metal cation</name>
        <dbReference type="ChEBI" id="CHEBI:60240"/>
        <label>1</label>
    </ligand>
</feature>
<dbReference type="eggNOG" id="COG0327">
    <property type="taxonomic scope" value="Bacteria"/>
</dbReference>
<keyword evidence="6" id="KW-1185">Reference proteome</keyword>